<dbReference type="VEuPathDB" id="VectorBase:PHUM097040"/>
<reference evidence="1" key="1">
    <citation type="submission" date="2007-04" db="EMBL/GenBank/DDBJ databases">
        <title>Annotation of Pediculus humanus corporis strain USDA.</title>
        <authorList>
            <person name="Kirkness E."/>
            <person name="Hannick L."/>
            <person name="Hass B."/>
            <person name="Bruggner R."/>
            <person name="Lawson D."/>
            <person name="Bidwell S."/>
            <person name="Joardar V."/>
            <person name="Caler E."/>
            <person name="Walenz B."/>
            <person name="Inman J."/>
            <person name="Schobel S."/>
            <person name="Galinsky K."/>
            <person name="Amedeo P."/>
            <person name="Strausberg R."/>
        </authorList>
    </citation>
    <scope>NUCLEOTIDE SEQUENCE</scope>
    <source>
        <strain evidence="1">USDA</strain>
    </source>
</reference>
<sequence>MKSNLFKVTVISDCKHIKYSIITILKCVICHTFLLKRIQNDDILVIYFENYLFQVILSEINNLCKRIMVFDEVIVDGSYVELS</sequence>
<dbReference type="KEGG" id="phu:Phum_PHUM097040"/>
<accession>E0VCT0</accession>
<gene>
    <name evidence="2" type="primary">8238042</name>
    <name evidence="1" type="ORF">Phum_PHUM097040</name>
</gene>
<dbReference type="AlphaFoldDB" id="E0VCT0"/>
<dbReference type="EMBL" id="DS235063">
    <property type="protein sequence ID" value="EEB11186.1"/>
    <property type="molecule type" value="Genomic_DNA"/>
</dbReference>
<name>E0VCT0_PEDHC</name>
<reference evidence="1" key="2">
    <citation type="submission" date="2007-04" db="EMBL/GenBank/DDBJ databases">
        <title>The genome of the human body louse.</title>
        <authorList>
            <consortium name="The Human Body Louse Genome Consortium"/>
            <person name="Kirkness E."/>
            <person name="Walenz B."/>
            <person name="Hass B."/>
            <person name="Bruggner R."/>
            <person name="Strausberg R."/>
        </authorList>
    </citation>
    <scope>NUCLEOTIDE SEQUENCE</scope>
    <source>
        <strain evidence="1">USDA</strain>
    </source>
</reference>
<evidence type="ECO:0000313" key="3">
    <source>
        <dbReference type="Proteomes" id="UP000009046"/>
    </source>
</evidence>
<dbReference type="CTD" id="8238042"/>
<organism>
    <name type="scientific">Pediculus humanus subsp. corporis</name>
    <name type="common">Body louse</name>
    <dbReference type="NCBI Taxonomy" id="121224"/>
    <lineage>
        <taxon>Eukaryota</taxon>
        <taxon>Metazoa</taxon>
        <taxon>Ecdysozoa</taxon>
        <taxon>Arthropoda</taxon>
        <taxon>Hexapoda</taxon>
        <taxon>Insecta</taxon>
        <taxon>Pterygota</taxon>
        <taxon>Neoptera</taxon>
        <taxon>Paraneoptera</taxon>
        <taxon>Psocodea</taxon>
        <taxon>Troctomorpha</taxon>
        <taxon>Phthiraptera</taxon>
        <taxon>Anoplura</taxon>
        <taxon>Pediculidae</taxon>
        <taxon>Pediculus</taxon>
    </lineage>
</organism>
<dbReference type="Proteomes" id="UP000009046">
    <property type="component" value="Unassembled WGS sequence"/>
</dbReference>
<dbReference type="InParanoid" id="E0VCT0"/>
<dbReference type="EnsemblMetazoa" id="PHUM097040-RA">
    <property type="protein sequence ID" value="PHUM097040-PA"/>
    <property type="gene ID" value="PHUM097040"/>
</dbReference>
<proteinExistence type="predicted"/>
<dbReference type="EMBL" id="AAZO01001156">
    <property type="status" value="NOT_ANNOTATED_CDS"/>
    <property type="molecule type" value="Genomic_DNA"/>
</dbReference>
<evidence type="ECO:0000313" key="1">
    <source>
        <dbReference type="EMBL" id="EEB11186.1"/>
    </source>
</evidence>
<dbReference type="HOGENOM" id="CLU_2545341_0_0_1"/>
<reference evidence="2" key="3">
    <citation type="submission" date="2021-02" db="UniProtKB">
        <authorList>
            <consortium name="EnsemblMetazoa"/>
        </authorList>
    </citation>
    <scope>IDENTIFICATION</scope>
    <source>
        <strain evidence="2">USDA</strain>
    </source>
</reference>
<dbReference type="GeneID" id="8238042"/>
<keyword evidence="3" id="KW-1185">Reference proteome</keyword>
<protein>
    <submittedName>
        <fullName evidence="1 2">Uncharacterized protein</fullName>
    </submittedName>
</protein>
<evidence type="ECO:0000313" key="2">
    <source>
        <dbReference type="EnsemblMetazoa" id="PHUM097040-PA"/>
    </source>
</evidence>
<dbReference type="RefSeq" id="XP_002423924.1">
    <property type="nucleotide sequence ID" value="XM_002423879.1"/>
</dbReference>